<reference evidence="7 8" key="1">
    <citation type="submission" date="2018-04" db="EMBL/GenBank/DDBJ databases">
        <title>Active sludge and wastewater microbial communities from Klosterneuburg, Austria.</title>
        <authorList>
            <person name="Wagner M."/>
        </authorList>
    </citation>
    <scope>NUCLEOTIDE SEQUENCE [LARGE SCALE GENOMIC DNA]</scope>
    <source>
        <strain evidence="7 8">Nl12</strain>
    </source>
</reference>
<dbReference type="CDD" id="cd16425">
    <property type="entry name" value="TrbF"/>
    <property type="match status" value="1"/>
</dbReference>
<gene>
    <name evidence="7" type="ORF">C8R21_12842</name>
</gene>
<keyword evidence="3 5" id="KW-1133">Transmembrane helix</keyword>
<evidence type="ECO:0000259" key="6">
    <source>
        <dbReference type="Pfam" id="PF04335"/>
    </source>
</evidence>
<dbReference type="InterPro" id="IPR032710">
    <property type="entry name" value="NTF2-like_dom_sf"/>
</dbReference>
<comment type="subcellular location">
    <subcellularLocation>
        <location evidence="1">Membrane</location>
        <topology evidence="1">Single-pass membrane protein</topology>
    </subcellularLocation>
</comment>
<dbReference type="InterPro" id="IPR035658">
    <property type="entry name" value="TrbF"/>
</dbReference>
<proteinExistence type="predicted"/>
<name>A0A2T5I6G4_9PROT</name>
<dbReference type="SUPFAM" id="SSF54427">
    <property type="entry name" value="NTF2-like"/>
    <property type="match status" value="1"/>
</dbReference>
<evidence type="ECO:0000313" key="7">
    <source>
        <dbReference type="EMBL" id="PTQ79431.1"/>
    </source>
</evidence>
<evidence type="ECO:0000256" key="4">
    <source>
        <dbReference type="ARBA" id="ARBA00023136"/>
    </source>
</evidence>
<dbReference type="Proteomes" id="UP000244152">
    <property type="component" value="Unassembled WGS sequence"/>
</dbReference>
<dbReference type="AlphaFoldDB" id="A0A2T5I6G4"/>
<evidence type="ECO:0000256" key="5">
    <source>
        <dbReference type="SAM" id="Phobius"/>
    </source>
</evidence>
<evidence type="ECO:0000313" key="8">
    <source>
        <dbReference type="Proteomes" id="UP000244152"/>
    </source>
</evidence>
<accession>A0A2T5I6G4</accession>
<comment type="caution">
    <text evidence="7">The sequence shown here is derived from an EMBL/GenBank/DDBJ whole genome shotgun (WGS) entry which is preliminary data.</text>
</comment>
<organism evidence="7 8">
    <name type="scientific">Nitrosospira multiformis</name>
    <dbReference type="NCBI Taxonomy" id="1231"/>
    <lineage>
        <taxon>Bacteria</taxon>
        <taxon>Pseudomonadati</taxon>
        <taxon>Pseudomonadota</taxon>
        <taxon>Betaproteobacteria</taxon>
        <taxon>Nitrosomonadales</taxon>
        <taxon>Nitrosomonadaceae</taxon>
        <taxon>Nitrosospira</taxon>
    </lineage>
</organism>
<evidence type="ECO:0000256" key="1">
    <source>
        <dbReference type="ARBA" id="ARBA00004167"/>
    </source>
</evidence>
<protein>
    <submittedName>
        <fullName evidence="7">Type IV secretion system protein VirB5</fullName>
    </submittedName>
</protein>
<dbReference type="EMBL" id="QAOK01000028">
    <property type="protein sequence ID" value="PTQ79431.1"/>
    <property type="molecule type" value="Genomic_DNA"/>
</dbReference>
<dbReference type="GO" id="GO:0016020">
    <property type="term" value="C:membrane"/>
    <property type="evidence" value="ECO:0007669"/>
    <property type="project" value="UniProtKB-SubCell"/>
</dbReference>
<feature type="transmembrane region" description="Helical" evidence="5">
    <location>
        <begin position="74"/>
        <end position="93"/>
    </location>
</feature>
<dbReference type="InterPro" id="IPR007430">
    <property type="entry name" value="VirB8"/>
</dbReference>
<sequence>MSTNVGAGAGTGVMRMMKSLILRKSQGEDERRTDAAMVDGRRAGEEENPYLSARRTWNEHMGDMAASRRNWQMLGLLSLLIALAAVGGVIHIGSQAKFIPYVVEVDKLGQTLAVAPVDRAQEVDARIVHAAVASFIQQARMVTPDVALQRKAIFGVYAMLSPEDPATAKMNEFMNGRPEASPFRRAEREMVSTEIVSVIAQSPQTWQADWTETVRDRQGIVKNSYRMRALVTVYVAEPSPDISEAQLRNNPLGIYVSDFAWSRQL</sequence>
<dbReference type="NCBIfam" id="NF010462">
    <property type="entry name" value="PRK13887.1"/>
    <property type="match status" value="1"/>
</dbReference>
<dbReference type="RefSeq" id="WP_258192402.1">
    <property type="nucleotide sequence ID" value="NZ_QAOK01000028.1"/>
</dbReference>
<dbReference type="Pfam" id="PF04335">
    <property type="entry name" value="VirB8"/>
    <property type="match status" value="1"/>
</dbReference>
<evidence type="ECO:0000256" key="2">
    <source>
        <dbReference type="ARBA" id="ARBA00022692"/>
    </source>
</evidence>
<evidence type="ECO:0000256" key="3">
    <source>
        <dbReference type="ARBA" id="ARBA00022989"/>
    </source>
</evidence>
<keyword evidence="2 5" id="KW-0812">Transmembrane</keyword>
<feature type="domain" description="Bacterial virulence protein VirB8" evidence="6">
    <location>
        <begin position="53"/>
        <end position="263"/>
    </location>
</feature>
<dbReference type="Gene3D" id="3.10.450.230">
    <property type="entry name" value="VirB8 protein"/>
    <property type="match status" value="1"/>
</dbReference>
<keyword evidence="4 5" id="KW-0472">Membrane</keyword>